<proteinExistence type="predicted"/>
<feature type="non-terminal residue" evidence="1">
    <location>
        <position position="1"/>
    </location>
</feature>
<dbReference type="GeneID" id="14884483"/>
<reference evidence="1 2" key="1">
    <citation type="submission" date="2012-10" db="EMBL/GenBank/DDBJ databases">
        <authorList>
            <person name="Zafar N."/>
            <person name="Inman J."/>
            <person name="Hall N."/>
            <person name="Lorenzi H."/>
            <person name="Caler E."/>
        </authorList>
    </citation>
    <scope>NUCLEOTIDE SEQUENCE [LARGE SCALE GENOMIC DNA]</scope>
    <source>
        <strain evidence="1 2">IP1</strain>
    </source>
</reference>
<keyword evidence="2" id="KW-1185">Reference proteome</keyword>
<feature type="non-terminal residue" evidence="1">
    <location>
        <position position="13"/>
    </location>
</feature>
<protein>
    <submittedName>
        <fullName evidence="1">Uncharacterized protein</fullName>
    </submittedName>
</protein>
<gene>
    <name evidence="1" type="ORF">EIN_396000</name>
</gene>
<sequence length="13" mass="1593">MFYINSILNDLCF</sequence>
<dbReference type="EMBL" id="KB207060">
    <property type="protein sequence ID" value="ELP85513.1"/>
    <property type="molecule type" value="Genomic_DNA"/>
</dbReference>
<dbReference type="RefSeq" id="XP_004184859.1">
    <property type="nucleotide sequence ID" value="XM_004184811.1"/>
</dbReference>
<dbReference type="Proteomes" id="UP000014680">
    <property type="component" value="Unassembled WGS sequence"/>
</dbReference>
<name>A0A0A1TWG1_ENTIV</name>
<accession>A0A0A1TWG1</accession>
<evidence type="ECO:0000313" key="1">
    <source>
        <dbReference type="EMBL" id="ELP85513.1"/>
    </source>
</evidence>
<dbReference type="VEuPathDB" id="AmoebaDB:EIN_396000"/>
<organism evidence="1 2">
    <name type="scientific">Entamoeba invadens IP1</name>
    <dbReference type="NCBI Taxonomy" id="370355"/>
    <lineage>
        <taxon>Eukaryota</taxon>
        <taxon>Amoebozoa</taxon>
        <taxon>Evosea</taxon>
        <taxon>Archamoebae</taxon>
        <taxon>Mastigamoebida</taxon>
        <taxon>Entamoebidae</taxon>
        <taxon>Entamoeba</taxon>
    </lineage>
</organism>
<dbReference type="KEGG" id="eiv:EIN_396000"/>
<evidence type="ECO:0000313" key="2">
    <source>
        <dbReference type="Proteomes" id="UP000014680"/>
    </source>
</evidence>